<evidence type="ECO:0000256" key="1">
    <source>
        <dbReference type="SAM" id="Phobius"/>
    </source>
</evidence>
<feature type="transmembrane region" description="Helical" evidence="1">
    <location>
        <begin position="20"/>
        <end position="46"/>
    </location>
</feature>
<organism evidence="2 3">
    <name type="scientific">Geobacillus thermodenitrificans (strain NG80-2)</name>
    <dbReference type="NCBI Taxonomy" id="420246"/>
    <lineage>
        <taxon>Bacteria</taxon>
        <taxon>Bacillati</taxon>
        <taxon>Bacillota</taxon>
        <taxon>Bacilli</taxon>
        <taxon>Bacillales</taxon>
        <taxon>Anoxybacillaceae</taxon>
        <taxon>Geobacillus</taxon>
    </lineage>
</organism>
<reference evidence="2 3" key="1">
    <citation type="journal article" date="2007" name="Proc. Natl. Acad. Sci. U.S.A.">
        <title>Genome and proteome of long-chain alkane degrading Geobacillus thermodenitrificans NG80-2 isolated from a deep-subsurface oil reservoir.</title>
        <authorList>
            <person name="Feng L."/>
            <person name="Wang W."/>
            <person name="Cheng J."/>
            <person name="Ren Y."/>
            <person name="Zhao G."/>
            <person name="Gao C."/>
            <person name="Tang Y."/>
            <person name="Liu X."/>
            <person name="Han W."/>
            <person name="Peng X."/>
            <person name="Liu R."/>
            <person name="Wang L."/>
        </authorList>
    </citation>
    <scope>NUCLEOTIDE SEQUENCE [LARGE SCALE GENOMIC DNA]</scope>
    <source>
        <strain evidence="2 3">NG80-2</strain>
    </source>
</reference>
<feature type="transmembrane region" description="Helical" evidence="1">
    <location>
        <begin position="102"/>
        <end position="125"/>
    </location>
</feature>
<evidence type="ECO:0000313" key="3">
    <source>
        <dbReference type="Proteomes" id="UP000001578"/>
    </source>
</evidence>
<feature type="transmembrane region" description="Helical" evidence="1">
    <location>
        <begin position="137"/>
        <end position="160"/>
    </location>
</feature>
<dbReference type="KEGG" id="gtn:GTNG_3087"/>
<sequence length="165" mass="18670">MAKYLPRYTDEQRTLLHLLFAGGHIVGGMVAPLLFFFISSFAFYALFEETNLAKLIAVQLSVWFIFLIGEAVSLLLEWAFGLDTLVSPFSLGVWGPYLTDDRFVWALLRSVSLFSVWAVYIQVVALRTFTNQSIGRIVATVIAVDLVFAFFAAVCTEFPFEWFQS</sequence>
<keyword evidence="1" id="KW-1133">Transmembrane helix</keyword>
<feature type="transmembrane region" description="Helical" evidence="1">
    <location>
        <begin position="58"/>
        <end position="82"/>
    </location>
</feature>
<dbReference type="Proteomes" id="UP000001578">
    <property type="component" value="Chromosome"/>
</dbReference>
<dbReference type="eggNOG" id="ENOG5032U3N">
    <property type="taxonomic scope" value="Bacteria"/>
</dbReference>
<keyword evidence="1" id="KW-0472">Membrane</keyword>
<dbReference type="HOGENOM" id="CLU_104597_1_0_9"/>
<proteinExistence type="predicted"/>
<gene>
    <name evidence="2" type="ordered locus">GTNG_3087</name>
</gene>
<dbReference type="RefSeq" id="WP_011888230.1">
    <property type="nucleotide sequence ID" value="NC_009328.1"/>
</dbReference>
<accession>A4ISX8</accession>
<name>A4ISX8_GEOTN</name>
<dbReference type="EMBL" id="CP000557">
    <property type="protein sequence ID" value="ABO68432.1"/>
    <property type="molecule type" value="Genomic_DNA"/>
</dbReference>
<protein>
    <recommendedName>
        <fullName evidence="4">Yip1 domain-containing protein</fullName>
    </recommendedName>
</protein>
<dbReference type="AlphaFoldDB" id="A4ISX8"/>
<evidence type="ECO:0008006" key="4">
    <source>
        <dbReference type="Google" id="ProtNLM"/>
    </source>
</evidence>
<evidence type="ECO:0000313" key="2">
    <source>
        <dbReference type="EMBL" id="ABO68432.1"/>
    </source>
</evidence>
<keyword evidence="1" id="KW-0812">Transmembrane</keyword>